<accession>A0A7U2MTF6</accession>
<keyword evidence="2" id="KW-1185">Reference proteome</keyword>
<dbReference type="Proteomes" id="UP000596276">
    <property type="component" value="Chromosome 4"/>
</dbReference>
<dbReference type="PANTHER" id="PTHR38795:SF1">
    <property type="entry name" value="DUF6604 DOMAIN-CONTAINING PROTEIN"/>
    <property type="match status" value="1"/>
</dbReference>
<dbReference type="AlphaFoldDB" id="A0A7U2MTF6"/>
<dbReference type="VEuPathDB" id="FungiDB:F9C07_2256073"/>
<dbReference type="EMBL" id="CP044618">
    <property type="protein sequence ID" value="QRD89475.1"/>
    <property type="molecule type" value="Genomic_DNA"/>
</dbReference>
<dbReference type="PANTHER" id="PTHR38795">
    <property type="entry name" value="DUF6604 DOMAIN-CONTAINING PROTEIN"/>
    <property type="match status" value="1"/>
</dbReference>
<sequence>MGLQDGVFISDPPRTLENYLKRFKLSMDYSVSAYAKNKRRISPQASVRGPRGLQELAPIAQTFRARYCDGSGQTEWTQADIEKVVSKSEWINNKNRLSESTQGLSLWWNGRKQQASSCSREGDTHRQLNTIELLERLQNALQGETLELSFPYLASHRIYWLLLRIINERYRQNLQNIYRFKYIKHENQLPFVVGYIFISATETRQVGSLLKPRKSNQATSKLLADAAFVIEGYIKFYENFSCRLLETHNIVIEYKDED</sequence>
<evidence type="ECO:0000313" key="2">
    <source>
        <dbReference type="Proteomes" id="UP000596276"/>
    </source>
</evidence>
<dbReference type="OrthoDB" id="5238236at2759"/>
<protein>
    <submittedName>
        <fullName evidence="1">Uncharacterized protein</fullName>
    </submittedName>
</protein>
<name>A0A7U2MTF6_ASPFN</name>
<proteinExistence type="predicted"/>
<evidence type="ECO:0000313" key="1">
    <source>
        <dbReference type="EMBL" id="QRD89475.1"/>
    </source>
</evidence>
<gene>
    <name evidence="1" type="ORF">F9C07_2256073</name>
</gene>
<organism evidence="1 2">
    <name type="scientific">Aspergillus flavus (strain ATCC 200026 / FGSC A1120 / IAM 13836 / NRRL 3357 / JCM 12722 / SRRC 167)</name>
    <dbReference type="NCBI Taxonomy" id="332952"/>
    <lineage>
        <taxon>Eukaryota</taxon>
        <taxon>Fungi</taxon>
        <taxon>Dikarya</taxon>
        <taxon>Ascomycota</taxon>
        <taxon>Pezizomycotina</taxon>
        <taxon>Eurotiomycetes</taxon>
        <taxon>Eurotiomycetidae</taxon>
        <taxon>Eurotiales</taxon>
        <taxon>Aspergillaceae</taxon>
        <taxon>Aspergillus</taxon>
        <taxon>Aspergillus subgen. Circumdati</taxon>
    </lineage>
</organism>
<reference evidence="2" key="1">
    <citation type="journal article" date="2021" name="G3 (Bethesda)">
        <title>Chromosome assembled and annotated genome sequence of Aspergillus flavus NRRL 3357.</title>
        <authorList>
            <person name="Skerker J.M."/>
            <person name="Pianalto K.M."/>
            <person name="Mondo S.J."/>
            <person name="Yang K."/>
            <person name="Arkin A.P."/>
            <person name="Keller N.P."/>
            <person name="Grigoriev I.V."/>
            <person name="Louise Glass N.L."/>
        </authorList>
    </citation>
    <scope>NUCLEOTIDE SEQUENCE [LARGE SCALE GENOMIC DNA]</scope>
    <source>
        <strain evidence="2">ATCC 200026 / FGSC A1120 / IAM 13836 / NRRL 3357 / JCM 12722 / SRRC 167</strain>
    </source>
</reference>